<reference evidence="5" key="1">
    <citation type="journal article" date="2020" name="Stud. Mycol.">
        <title>101 Dothideomycetes genomes: a test case for predicting lifestyles and emergence of pathogens.</title>
        <authorList>
            <person name="Haridas S."/>
            <person name="Albert R."/>
            <person name="Binder M."/>
            <person name="Bloem J."/>
            <person name="Labutti K."/>
            <person name="Salamov A."/>
            <person name="Andreopoulos B."/>
            <person name="Baker S."/>
            <person name="Barry K."/>
            <person name="Bills G."/>
            <person name="Bluhm B."/>
            <person name="Cannon C."/>
            <person name="Castanera R."/>
            <person name="Culley D."/>
            <person name="Daum C."/>
            <person name="Ezra D."/>
            <person name="Gonzalez J."/>
            <person name="Henrissat B."/>
            <person name="Kuo A."/>
            <person name="Liang C."/>
            <person name="Lipzen A."/>
            <person name="Lutzoni F."/>
            <person name="Magnuson J."/>
            <person name="Mondo S."/>
            <person name="Nolan M."/>
            <person name="Ohm R."/>
            <person name="Pangilinan J."/>
            <person name="Park H.-J."/>
            <person name="Ramirez L."/>
            <person name="Alfaro M."/>
            <person name="Sun H."/>
            <person name="Tritt A."/>
            <person name="Yoshinaga Y."/>
            <person name="Zwiers L.-H."/>
            <person name="Turgeon B."/>
            <person name="Goodwin S."/>
            <person name="Spatafora J."/>
            <person name="Crous P."/>
            <person name="Grigoriev I."/>
        </authorList>
    </citation>
    <scope>NUCLEOTIDE SEQUENCE</scope>
    <source>
        <strain evidence="5">CBS 115976</strain>
    </source>
</reference>
<keyword evidence="1" id="KW-0677">Repeat</keyword>
<proteinExistence type="predicted"/>
<feature type="repeat" description="ANK" evidence="3">
    <location>
        <begin position="732"/>
        <end position="764"/>
    </location>
</feature>
<feature type="repeat" description="ANK" evidence="3">
    <location>
        <begin position="580"/>
        <end position="612"/>
    </location>
</feature>
<feature type="region of interest" description="Disordered" evidence="4">
    <location>
        <begin position="198"/>
        <end position="251"/>
    </location>
</feature>
<evidence type="ECO:0000313" key="6">
    <source>
        <dbReference type="Proteomes" id="UP000799302"/>
    </source>
</evidence>
<feature type="repeat" description="ANK" evidence="3">
    <location>
        <begin position="649"/>
        <end position="684"/>
    </location>
</feature>
<keyword evidence="6" id="KW-1185">Reference proteome</keyword>
<dbReference type="EMBL" id="MU004240">
    <property type="protein sequence ID" value="KAF2665285.1"/>
    <property type="molecule type" value="Genomic_DNA"/>
</dbReference>
<evidence type="ECO:0000256" key="2">
    <source>
        <dbReference type="ARBA" id="ARBA00023043"/>
    </source>
</evidence>
<dbReference type="SMART" id="SM00248">
    <property type="entry name" value="ANK"/>
    <property type="match status" value="6"/>
</dbReference>
<gene>
    <name evidence="5" type="ORF">BT63DRAFT_428260</name>
</gene>
<dbReference type="Pfam" id="PF12796">
    <property type="entry name" value="Ank_2"/>
    <property type="match status" value="2"/>
</dbReference>
<feature type="region of interest" description="Disordered" evidence="4">
    <location>
        <begin position="64"/>
        <end position="86"/>
    </location>
</feature>
<dbReference type="InterPro" id="IPR002110">
    <property type="entry name" value="Ankyrin_rpt"/>
</dbReference>
<sequence>MQDSQILIQRVRHEASRLIEEASDGLTLFRWLDDAGEEGRELYNRVRSLHEAVRDVEVALNRRGDQIRHEDSHHGSEDRNRRQREEDRVLKNTWENLKACHRILISLTRLLAGWGAEVEPTRTQALQLHFRLNILQRGRIRRLHEKLRWRFEALGPNIQAVNQLIQMDTQERIAQTNSRLERLEQANDRIEAMFNRLENAPTQRTPSPQIAPEESCTTEDPAATPESNEGDDAEDSDDDTEHMSDRESFQRSLRQTRIGFLQHMSHDERSSSIALVSTNESPLIDDSSDGNYWKARATNDPRRSHGNIHRSVSFADDPERPEAIAHFPQKTENTYNDLLSEYYHRARANMREKQYLLAENNLLTAIEFAQDRKQVYGTPFNEVEMQDMLGRIFLRSGRFPRALEVWARLLPREGAPAQSVTLQDCKNYFLVGETHYQMWASQNETDDQAMDDLIQAERRANAAYYHLARIMGDNEALECPEARATADLLSRIYDGLGDSGKARVYRRYAQGIQYNADADEEPANARDEAILRSNEKATPELVRAIRGNKTSRALALLKNTDLTFDVDRHFKIREGRHPENKVTMLMIAFDLSSESIVNALIERNADINKKDELHDRSILHRTAVAGNPDMVRLAIKNCKSGMMEAVDSYGLTPLLLAVEENSEHVVEVVQILLDANANITTTNRHGETIVHLAALNASKKAKPSNFSHRAVDLLQYLVLERKDSPNDAKNNIGNTPLMLACENGHPATVDVLLKGDADPNATNNENRSALYLAVDGGLVMPEREQTVRLLLDSDAEINTNELPRKWNNFPPLSQRSVSPSYSDKKSDDSRNNSISRNPPAHHRKSSRTTLDIPTHSRVERTDSTSTMETTNSQASRGSSRLLQRLFSSN</sequence>
<dbReference type="PANTHER" id="PTHR24126">
    <property type="entry name" value="ANKYRIN REPEAT, PH AND SEC7 DOMAIN CONTAINING PROTEIN SECG-RELATED"/>
    <property type="match status" value="1"/>
</dbReference>
<evidence type="ECO:0000313" key="5">
    <source>
        <dbReference type="EMBL" id="KAF2665285.1"/>
    </source>
</evidence>
<dbReference type="OrthoDB" id="4772757at2759"/>
<organism evidence="5 6">
    <name type="scientific">Microthyrium microscopicum</name>
    <dbReference type="NCBI Taxonomy" id="703497"/>
    <lineage>
        <taxon>Eukaryota</taxon>
        <taxon>Fungi</taxon>
        <taxon>Dikarya</taxon>
        <taxon>Ascomycota</taxon>
        <taxon>Pezizomycotina</taxon>
        <taxon>Dothideomycetes</taxon>
        <taxon>Dothideomycetes incertae sedis</taxon>
        <taxon>Microthyriales</taxon>
        <taxon>Microthyriaceae</taxon>
        <taxon>Microthyrium</taxon>
    </lineage>
</organism>
<protein>
    <submittedName>
        <fullName evidence="5">Ankyrin</fullName>
    </submittedName>
</protein>
<keyword evidence="2 3" id="KW-0040">ANK repeat</keyword>
<dbReference type="Proteomes" id="UP000799302">
    <property type="component" value="Unassembled WGS sequence"/>
</dbReference>
<accession>A0A6A6TYY7</accession>
<evidence type="ECO:0000256" key="3">
    <source>
        <dbReference type="PROSITE-ProRule" id="PRU00023"/>
    </source>
</evidence>
<dbReference type="PROSITE" id="PS50297">
    <property type="entry name" value="ANK_REP_REGION"/>
    <property type="match status" value="2"/>
</dbReference>
<evidence type="ECO:0000256" key="1">
    <source>
        <dbReference type="ARBA" id="ARBA00022737"/>
    </source>
</evidence>
<dbReference type="PROSITE" id="PS50088">
    <property type="entry name" value="ANK_REPEAT"/>
    <property type="match status" value="3"/>
</dbReference>
<dbReference type="AlphaFoldDB" id="A0A6A6TYY7"/>
<evidence type="ECO:0000256" key="4">
    <source>
        <dbReference type="SAM" id="MobiDB-lite"/>
    </source>
</evidence>
<dbReference type="InterPro" id="IPR036770">
    <property type="entry name" value="Ankyrin_rpt-contain_sf"/>
</dbReference>
<dbReference type="SUPFAM" id="SSF48403">
    <property type="entry name" value="Ankyrin repeat"/>
    <property type="match status" value="1"/>
</dbReference>
<feature type="compositionally biased region" description="Acidic residues" evidence="4">
    <location>
        <begin position="228"/>
        <end position="240"/>
    </location>
</feature>
<dbReference type="Gene3D" id="1.25.40.20">
    <property type="entry name" value="Ankyrin repeat-containing domain"/>
    <property type="match status" value="2"/>
</dbReference>
<feature type="region of interest" description="Disordered" evidence="4">
    <location>
        <begin position="801"/>
        <end position="889"/>
    </location>
</feature>
<feature type="compositionally biased region" description="Polar residues" evidence="4">
    <location>
        <begin position="863"/>
        <end position="889"/>
    </location>
</feature>
<name>A0A6A6TYY7_9PEZI</name>